<name>A0A2N1M5M3_9GLOM</name>
<evidence type="ECO:0000313" key="1">
    <source>
        <dbReference type="EMBL" id="PKK56908.1"/>
    </source>
</evidence>
<comment type="caution">
    <text evidence="1">The sequence shown here is derived from an EMBL/GenBank/DDBJ whole genome shotgun (WGS) entry which is preliminary data.</text>
</comment>
<proteinExistence type="predicted"/>
<gene>
    <name evidence="1" type="ORF">RhiirC2_799062</name>
</gene>
<dbReference type="PANTHER" id="PTHR31424:SF5">
    <property type="entry name" value="APPLE DOMAIN-CONTAINING PROTEIN"/>
    <property type="match status" value="1"/>
</dbReference>
<dbReference type="VEuPathDB" id="FungiDB:RhiirA1_401747"/>
<dbReference type="EMBL" id="LLXL01004980">
    <property type="protein sequence ID" value="PKK56908.1"/>
    <property type="molecule type" value="Genomic_DNA"/>
</dbReference>
<dbReference type="PANTHER" id="PTHR31424">
    <property type="entry name" value="PROTEIN CBG23806"/>
    <property type="match status" value="1"/>
</dbReference>
<reference evidence="1 2" key="2">
    <citation type="submission" date="2017-10" db="EMBL/GenBank/DDBJ databases">
        <title>Extensive intraspecific genome diversity in a model arbuscular mycorrhizal fungus.</title>
        <authorList>
            <person name="Chen E.C.H."/>
            <person name="Morin E."/>
            <person name="Baudet D."/>
            <person name="Noel J."/>
            <person name="Ndikumana S."/>
            <person name="Charron P."/>
            <person name="St-Onge C."/>
            <person name="Giorgi J."/>
            <person name="Grigoriev I.V."/>
            <person name="Roux C."/>
            <person name="Martin F.M."/>
            <person name="Corradi N."/>
        </authorList>
    </citation>
    <scope>NUCLEOTIDE SEQUENCE [LARGE SCALE GENOMIC DNA]</scope>
    <source>
        <strain evidence="1 2">C2</strain>
    </source>
</reference>
<dbReference type="VEuPathDB" id="FungiDB:FUN_025051"/>
<evidence type="ECO:0000313" key="2">
    <source>
        <dbReference type="Proteomes" id="UP000233469"/>
    </source>
</evidence>
<sequence>MKANSKVSGVLLFGFNIPCLIEARENITNTPIINRKCPYTKISTSQRNRRLNLLAKDFKTQSSIILKNNNINNSQLRAIDECLISHDRYQRLAMVDPRIEREYHIEGRKHYINEVMNSLIPIYDYIIKISSSPSNQLKKYKERENDNIEDLGFSGNSALLDILVPIWKKGFSSILTSGNTIKLKFGGDGHIVTHQYSHVMFTVCLLNEKDEVLKPNEIKDGYMDCENIIWPVELFFSGDWKFMALIMGIKAANSNFFYLYCEYSKELHADMNRSWSITGNNKGHANPCLFPMIKTGNWIPDELHVMLRITNVLLGCFFYQLMEDINQFKKSISTLIEQEMHRIGITHFQFYESKTKGCDTPPIGY</sequence>
<organism evidence="1 2">
    <name type="scientific">Rhizophagus irregularis</name>
    <dbReference type="NCBI Taxonomy" id="588596"/>
    <lineage>
        <taxon>Eukaryota</taxon>
        <taxon>Fungi</taxon>
        <taxon>Fungi incertae sedis</taxon>
        <taxon>Mucoromycota</taxon>
        <taxon>Glomeromycotina</taxon>
        <taxon>Glomeromycetes</taxon>
        <taxon>Glomerales</taxon>
        <taxon>Glomeraceae</taxon>
        <taxon>Rhizophagus</taxon>
    </lineage>
</organism>
<dbReference type="AlphaFoldDB" id="A0A2N1M5M3"/>
<dbReference type="Proteomes" id="UP000233469">
    <property type="component" value="Unassembled WGS sequence"/>
</dbReference>
<dbReference type="VEuPathDB" id="FungiDB:RhiirFUN_024633"/>
<protein>
    <submittedName>
        <fullName evidence="1">Uncharacterized protein</fullName>
    </submittedName>
</protein>
<reference evidence="1 2" key="1">
    <citation type="submission" date="2016-04" db="EMBL/GenBank/DDBJ databases">
        <title>Genome analyses suggest a sexual origin of heterokaryosis in a supposedly ancient asexual fungus.</title>
        <authorList>
            <person name="Ropars J."/>
            <person name="Sedzielewska K."/>
            <person name="Noel J."/>
            <person name="Charron P."/>
            <person name="Farinelli L."/>
            <person name="Marton T."/>
            <person name="Kruger M."/>
            <person name="Pelin A."/>
            <person name="Brachmann A."/>
            <person name="Corradi N."/>
        </authorList>
    </citation>
    <scope>NUCLEOTIDE SEQUENCE [LARGE SCALE GENOMIC DNA]</scope>
    <source>
        <strain evidence="1 2">C2</strain>
    </source>
</reference>
<accession>A0A2N1M5M3</accession>